<accession>A0A4S3M3S1</accession>
<evidence type="ECO:0008006" key="4">
    <source>
        <dbReference type="Google" id="ProtNLM"/>
    </source>
</evidence>
<dbReference type="OrthoDB" id="974466at2"/>
<dbReference type="SUPFAM" id="SSF56935">
    <property type="entry name" value="Porins"/>
    <property type="match status" value="1"/>
</dbReference>
<name>A0A4S3M3S1_9FLAO</name>
<keyword evidence="3" id="KW-1185">Reference proteome</keyword>
<feature type="chain" id="PRO_5020754763" description="Aromatic hydrocarbon degradation protein" evidence="1">
    <location>
        <begin position="22"/>
        <end position="485"/>
    </location>
</feature>
<dbReference type="RefSeq" id="WP_136335223.1">
    <property type="nucleotide sequence ID" value="NZ_QXMP01000002.1"/>
</dbReference>
<sequence length="485" mass="53893">MKKYTCYFSVLFLLSFSCVFGQDTHYWTNQFGTRSALMSGAVVGGARDNTMIYYNPAALVFMKNTSVSVNANAYNVQNIKIENALGEQADYLSNQTNSVPLLAGGLIRMKSEKVKVGYGIMAPVDFSFKGIARVDSNIDVINEAESPGEEELVGESSVSTDLRELAFILSSSTALSEKWSVGVTSLFVFRSHVYNRSLNAYVFPNNPNYDLIGGNLLENVDYYNLRYVLKLGLLYRTEPWSFGLTFSAPSLNLFGRGTTAANIAARNLRFNSMPDRISGVATDRQSKLKTRFRSPWSAALGINYRGERSGIGVAAEYFGGVDVYTIMQPAANSFVRPESLAPELGSDLFLNTPAGASPVFNVAAGYEYFLNERWTLYLSARNNMSNFNPDVNRAPGIRTTLSSWDIYHLTSGFTINNERTSISLGILLSSGRDDEYEQQGNLAQVRESDLVKGTVTITEAKYFTAGILFGFTYFFDRLQFEKRER</sequence>
<organism evidence="2 3">
    <name type="scientific">Robertkochia marina</name>
    <dbReference type="NCBI Taxonomy" id="1227945"/>
    <lineage>
        <taxon>Bacteria</taxon>
        <taxon>Pseudomonadati</taxon>
        <taxon>Bacteroidota</taxon>
        <taxon>Flavobacteriia</taxon>
        <taxon>Flavobacteriales</taxon>
        <taxon>Flavobacteriaceae</taxon>
        <taxon>Robertkochia</taxon>
    </lineage>
</organism>
<evidence type="ECO:0000313" key="2">
    <source>
        <dbReference type="EMBL" id="THD69733.1"/>
    </source>
</evidence>
<feature type="signal peptide" evidence="1">
    <location>
        <begin position="1"/>
        <end position="21"/>
    </location>
</feature>
<comment type="caution">
    <text evidence="2">The sequence shown here is derived from an EMBL/GenBank/DDBJ whole genome shotgun (WGS) entry which is preliminary data.</text>
</comment>
<keyword evidence="1" id="KW-0732">Signal</keyword>
<dbReference type="Gene3D" id="2.40.160.60">
    <property type="entry name" value="Outer membrane protein transport protein (OMPP1/FadL/TodX)"/>
    <property type="match status" value="1"/>
</dbReference>
<gene>
    <name evidence="2" type="ORF">E7Z59_05235</name>
</gene>
<dbReference type="PROSITE" id="PS51257">
    <property type="entry name" value="PROKAR_LIPOPROTEIN"/>
    <property type="match status" value="1"/>
</dbReference>
<dbReference type="AlphaFoldDB" id="A0A4S3M3S1"/>
<reference evidence="2 3" key="1">
    <citation type="submission" date="2019-04" db="EMBL/GenBank/DDBJ databases">
        <title>Draft genome sequence of Robertkochia marina CC-AMO-30D.</title>
        <authorList>
            <person name="Hameed A."/>
            <person name="Lin S.-Y."/>
            <person name="Shahina M."/>
            <person name="Lai W.-A."/>
            <person name="Young C.-C."/>
        </authorList>
    </citation>
    <scope>NUCLEOTIDE SEQUENCE [LARGE SCALE GENOMIC DNA]</scope>
    <source>
        <strain evidence="2 3">CC-AMO-30D</strain>
    </source>
</reference>
<evidence type="ECO:0000313" key="3">
    <source>
        <dbReference type="Proteomes" id="UP000305939"/>
    </source>
</evidence>
<protein>
    <recommendedName>
        <fullName evidence="4">Aromatic hydrocarbon degradation protein</fullName>
    </recommendedName>
</protein>
<evidence type="ECO:0000256" key="1">
    <source>
        <dbReference type="SAM" id="SignalP"/>
    </source>
</evidence>
<dbReference type="Proteomes" id="UP000305939">
    <property type="component" value="Unassembled WGS sequence"/>
</dbReference>
<proteinExistence type="predicted"/>
<dbReference type="EMBL" id="SSMC01000001">
    <property type="protein sequence ID" value="THD69733.1"/>
    <property type="molecule type" value="Genomic_DNA"/>
</dbReference>